<dbReference type="PATRIC" id="fig|1703770.3.peg.1694"/>
<dbReference type="Gene3D" id="2.170.190.11">
    <property type="entry name" value="Molybdopterin biosynthesis moea protein, domain 3"/>
    <property type="match status" value="1"/>
</dbReference>
<dbReference type="InterPro" id="IPR008284">
    <property type="entry name" value="MoCF_biosynth_CS"/>
</dbReference>
<dbReference type="EMBL" id="LIZS01000115">
    <property type="protein sequence ID" value="KPJ51525.1"/>
    <property type="molecule type" value="Genomic_DNA"/>
</dbReference>
<evidence type="ECO:0000256" key="5">
    <source>
        <dbReference type="ARBA" id="ARBA00022505"/>
    </source>
</evidence>
<reference evidence="13 14" key="1">
    <citation type="journal article" date="2015" name="Microbiome">
        <title>Genomic resolution of linkages in carbon, nitrogen, and sulfur cycling among widespread estuary sediment bacteria.</title>
        <authorList>
            <person name="Baker B.J."/>
            <person name="Lazar C.S."/>
            <person name="Teske A.P."/>
            <person name="Dick G.J."/>
        </authorList>
    </citation>
    <scope>NUCLEOTIDE SEQUENCE [LARGE SCALE GENOMIC DNA]</scope>
    <source>
        <strain evidence="13">DG_24</strain>
    </source>
</reference>
<dbReference type="InterPro" id="IPR001453">
    <property type="entry name" value="MoaB/Mog_dom"/>
</dbReference>
<sequence>MLPFWKVITREKAQGLYSELSPLETERLPIEDTLGRILAEDVHSGIDVPHFRRSNMDGYAVRAEDTYLATETSPIELKLTGVVEMGKEADVSVSPGSAVHIATGGMLPHGSDAVVMLEYTEQLDEDTIEIRRAAARGENVVSIGEDVKRGELLLGKGSRLRAQDIGALASIGVTKVLVYRRPRVAVLSTGDEIVPPDAEPRPGQVRGINLFVLSALTSEYGGIPIDFGLIRDDYETLRAKVAEALDTCDVVAISGGSSVGNRDITLSVIRSFEPEGVLAHGVAIRPGKPTILALINGKPVIGVPGHPVSATVVFDILVRPVIDRMMGCAEGAGERLTVRARLSRNVASPSGREDYLRVTLRREGDEWWADPVLGKSGAIRTLVKANGLVRIPLESEGLERGEWVEVRVF</sequence>
<dbReference type="Gene3D" id="3.90.105.10">
    <property type="entry name" value="Molybdopterin biosynthesis moea protein, domain 2"/>
    <property type="match status" value="1"/>
</dbReference>
<dbReference type="GO" id="GO:0046872">
    <property type="term" value="F:metal ion binding"/>
    <property type="evidence" value="ECO:0007669"/>
    <property type="project" value="UniProtKB-UniRule"/>
</dbReference>
<dbReference type="UniPathway" id="UPA00344"/>
<proteinExistence type="inferred from homology"/>
<keyword evidence="9 11" id="KW-0501">Molybdenum cofactor biosynthesis</keyword>
<dbReference type="InterPro" id="IPR036425">
    <property type="entry name" value="MoaB/Mog-like_dom_sf"/>
</dbReference>
<dbReference type="AlphaFoldDB" id="A0A0S7WMW8"/>
<dbReference type="Pfam" id="PF03454">
    <property type="entry name" value="MoeA_C"/>
    <property type="match status" value="1"/>
</dbReference>
<keyword evidence="6 11" id="KW-0808">Transferase</keyword>
<dbReference type="SUPFAM" id="SSF53218">
    <property type="entry name" value="Molybdenum cofactor biosynthesis proteins"/>
    <property type="match status" value="1"/>
</dbReference>
<evidence type="ECO:0000313" key="14">
    <source>
        <dbReference type="Proteomes" id="UP000052008"/>
    </source>
</evidence>
<dbReference type="SMART" id="SM00852">
    <property type="entry name" value="MoCF_biosynth"/>
    <property type="match status" value="1"/>
</dbReference>
<dbReference type="Gene3D" id="3.40.980.10">
    <property type="entry name" value="MoaB/Mog-like domain"/>
    <property type="match status" value="1"/>
</dbReference>
<dbReference type="NCBIfam" id="NF045515">
    <property type="entry name" value="Glp_gephyrin"/>
    <property type="match status" value="1"/>
</dbReference>
<dbReference type="Pfam" id="PF03453">
    <property type="entry name" value="MoeA_N"/>
    <property type="match status" value="1"/>
</dbReference>
<dbReference type="Pfam" id="PF00994">
    <property type="entry name" value="MoCF_biosynth"/>
    <property type="match status" value="1"/>
</dbReference>
<dbReference type="SUPFAM" id="SSF63867">
    <property type="entry name" value="MoeA C-terminal domain-like"/>
    <property type="match status" value="1"/>
</dbReference>
<dbReference type="CDD" id="cd00887">
    <property type="entry name" value="MoeA"/>
    <property type="match status" value="1"/>
</dbReference>
<evidence type="ECO:0000256" key="11">
    <source>
        <dbReference type="RuleBase" id="RU365090"/>
    </source>
</evidence>
<keyword evidence="5 11" id="KW-0500">Molybdenum</keyword>
<evidence type="ECO:0000256" key="7">
    <source>
        <dbReference type="ARBA" id="ARBA00022723"/>
    </source>
</evidence>
<dbReference type="FunFam" id="2.170.190.11:FF:000001">
    <property type="entry name" value="Molybdopterin molybdenumtransferase"/>
    <property type="match status" value="1"/>
</dbReference>
<dbReference type="InterPro" id="IPR038987">
    <property type="entry name" value="MoeA-like"/>
</dbReference>
<dbReference type="PROSITE" id="PS01079">
    <property type="entry name" value="MOCF_BIOSYNTHESIS_2"/>
    <property type="match status" value="1"/>
</dbReference>
<gene>
    <name evidence="13" type="ORF">AMJ39_09740</name>
</gene>
<evidence type="ECO:0000256" key="10">
    <source>
        <dbReference type="ARBA" id="ARBA00047317"/>
    </source>
</evidence>
<dbReference type="SUPFAM" id="SSF63882">
    <property type="entry name" value="MoeA N-terminal region -like"/>
    <property type="match status" value="1"/>
</dbReference>
<comment type="similarity">
    <text evidence="4 11">Belongs to the MoeA family.</text>
</comment>
<dbReference type="PANTHER" id="PTHR10192">
    <property type="entry name" value="MOLYBDOPTERIN BIOSYNTHESIS PROTEIN"/>
    <property type="match status" value="1"/>
</dbReference>
<protein>
    <recommendedName>
        <fullName evidence="11">Molybdopterin molybdenumtransferase</fullName>
        <ecNumber evidence="11">2.10.1.1</ecNumber>
    </recommendedName>
</protein>
<dbReference type="GO" id="GO:0006777">
    <property type="term" value="P:Mo-molybdopterin cofactor biosynthetic process"/>
    <property type="evidence" value="ECO:0007669"/>
    <property type="project" value="UniProtKB-UniRule"/>
</dbReference>
<accession>A0A0S7WMW8</accession>
<keyword evidence="8 11" id="KW-0460">Magnesium</keyword>
<feature type="domain" description="MoaB/Mog" evidence="12">
    <location>
        <begin position="185"/>
        <end position="324"/>
    </location>
</feature>
<dbReference type="PANTHER" id="PTHR10192:SF5">
    <property type="entry name" value="GEPHYRIN"/>
    <property type="match status" value="1"/>
</dbReference>
<name>A0A0S7WMW8_UNCT6</name>
<dbReference type="InterPro" id="IPR005111">
    <property type="entry name" value="MoeA_C_domain_IV"/>
</dbReference>
<dbReference type="STRING" id="1703770.AMJ39_09740"/>
<dbReference type="InterPro" id="IPR036135">
    <property type="entry name" value="MoeA_linker/N_sf"/>
</dbReference>
<organism evidence="13 14">
    <name type="scientific">candidate division TA06 bacterium DG_24</name>
    <dbReference type="NCBI Taxonomy" id="1703770"/>
    <lineage>
        <taxon>Bacteria</taxon>
        <taxon>Bacteria division TA06</taxon>
    </lineage>
</organism>
<comment type="pathway">
    <text evidence="3 11">Cofactor biosynthesis; molybdopterin biosynthesis.</text>
</comment>
<evidence type="ECO:0000256" key="9">
    <source>
        <dbReference type="ARBA" id="ARBA00023150"/>
    </source>
</evidence>
<evidence type="ECO:0000256" key="6">
    <source>
        <dbReference type="ARBA" id="ARBA00022679"/>
    </source>
</evidence>
<comment type="caution">
    <text evidence="13">The sequence shown here is derived from an EMBL/GenBank/DDBJ whole genome shotgun (WGS) entry which is preliminary data.</text>
</comment>
<dbReference type="FunFam" id="3.40.980.10:FF:000004">
    <property type="entry name" value="Molybdopterin molybdenumtransferase"/>
    <property type="match status" value="1"/>
</dbReference>
<comment type="catalytic activity">
    <reaction evidence="10">
        <text>adenylyl-molybdopterin + molybdate = Mo-molybdopterin + AMP + H(+)</text>
        <dbReference type="Rhea" id="RHEA:35047"/>
        <dbReference type="ChEBI" id="CHEBI:15378"/>
        <dbReference type="ChEBI" id="CHEBI:36264"/>
        <dbReference type="ChEBI" id="CHEBI:62727"/>
        <dbReference type="ChEBI" id="CHEBI:71302"/>
        <dbReference type="ChEBI" id="CHEBI:456215"/>
        <dbReference type="EC" id="2.10.1.1"/>
    </reaction>
</comment>
<keyword evidence="7 11" id="KW-0479">Metal-binding</keyword>
<dbReference type="InterPro" id="IPR036688">
    <property type="entry name" value="MoeA_C_domain_IV_sf"/>
</dbReference>
<dbReference type="GO" id="GO:0005829">
    <property type="term" value="C:cytosol"/>
    <property type="evidence" value="ECO:0007669"/>
    <property type="project" value="TreeGrafter"/>
</dbReference>
<evidence type="ECO:0000259" key="12">
    <source>
        <dbReference type="SMART" id="SM00852"/>
    </source>
</evidence>
<dbReference type="GO" id="GO:0061599">
    <property type="term" value="F:molybdopterin molybdotransferase activity"/>
    <property type="evidence" value="ECO:0007669"/>
    <property type="project" value="UniProtKB-UniRule"/>
</dbReference>
<evidence type="ECO:0000256" key="2">
    <source>
        <dbReference type="ARBA" id="ARBA00002901"/>
    </source>
</evidence>
<comment type="cofactor">
    <cofactor evidence="1 11">
        <name>Mg(2+)</name>
        <dbReference type="ChEBI" id="CHEBI:18420"/>
    </cofactor>
</comment>
<dbReference type="Gene3D" id="2.40.340.10">
    <property type="entry name" value="MoeA, C-terminal, domain IV"/>
    <property type="match status" value="1"/>
</dbReference>
<evidence type="ECO:0000256" key="1">
    <source>
        <dbReference type="ARBA" id="ARBA00001946"/>
    </source>
</evidence>
<dbReference type="Proteomes" id="UP000052008">
    <property type="component" value="Unassembled WGS sequence"/>
</dbReference>
<evidence type="ECO:0000256" key="8">
    <source>
        <dbReference type="ARBA" id="ARBA00022842"/>
    </source>
</evidence>
<dbReference type="EC" id="2.10.1.1" evidence="11"/>
<dbReference type="InterPro" id="IPR005110">
    <property type="entry name" value="MoeA_linker/N"/>
</dbReference>
<evidence type="ECO:0000256" key="4">
    <source>
        <dbReference type="ARBA" id="ARBA00010763"/>
    </source>
</evidence>
<comment type="function">
    <text evidence="2 11">Catalyzes the insertion of molybdate into adenylated molybdopterin with the concomitant release of AMP.</text>
</comment>
<evidence type="ECO:0000313" key="13">
    <source>
        <dbReference type="EMBL" id="KPJ51525.1"/>
    </source>
</evidence>
<evidence type="ECO:0000256" key="3">
    <source>
        <dbReference type="ARBA" id="ARBA00005046"/>
    </source>
</evidence>